<proteinExistence type="predicted"/>
<dbReference type="InterPro" id="IPR003594">
    <property type="entry name" value="HATPase_dom"/>
</dbReference>
<evidence type="ECO:0000256" key="2">
    <source>
        <dbReference type="ARBA" id="ARBA00012438"/>
    </source>
</evidence>
<keyword evidence="4" id="KW-0808">Transferase</keyword>
<comment type="catalytic activity">
    <reaction evidence="1">
        <text>ATP + protein L-histidine = ADP + protein N-phospho-L-histidine.</text>
        <dbReference type="EC" id="2.7.13.3"/>
    </reaction>
</comment>
<dbReference type="GO" id="GO:0000155">
    <property type="term" value="F:phosphorelay sensor kinase activity"/>
    <property type="evidence" value="ECO:0007669"/>
    <property type="project" value="InterPro"/>
</dbReference>
<dbReference type="InterPro" id="IPR005467">
    <property type="entry name" value="His_kinase_dom"/>
</dbReference>
<keyword evidence="3" id="KW-0597">Phosphoprotein</keyword>
<dbReference type="KEGG" id="pasa:BAOM_0221"/>
<dbReference type="GO" id="GO:0016020">
    <property type="term" value="C:membrane"/>
    <property type="evidence" value="ECO:0007669"/>
    <property type="project" value="InterPro"/>
</dbReference>
<dbReference type="SMART" id="SM00387">
    <property type="entry name" value="HATPase_c"/>
    <property type="match status" value="1"/>
</dbReference>
<keyword evidence="5" id="KW-0547">Nucleotide-binding</keyword>
<evidence type="ECO:0000256" key="5">
    <source>
        <dbReference type="ARBA" id="ARBA00022741"/>
    </source>
</evidence>
<evidence type="ECO:0000313" key="10">
    <source>
        <dbReference type="Proteomes" id="UP000283095"/>
    </source>
</evidence>
<dbReference type="Proteomes" id="UP000283095">
    <property type="component" value="Chromosome"/>
</dbReference>
<dbReference type="InterPro" id="IPR050482">
    <property type="entry name" value="Sensor_HK_TwoCompSys"/>
</dbReference>
<dbReference type="GO" id="GO:0005524">
    <property type="term" value="F:ATP binding"/>
    <property type="evidence" value="ECO:0007669"/>
    <property type="project" value="UniProtKB-KW"/>
</dbReference>
<dbReference type="PANTHER" id="PTHR24421:SF10">
    <property type="entry name" value="NITRATE_NITRITE SENSOR PROTEIN NARQ"/>
    <property type="match status" value="1"/>
</dbReference>
<reference evidence="9 10" key="1">
    <citation type="submission" date="2018-01" db="EMBL/GenBank/DDBJ databases">
        <title>Bacillus asahii Genome sequencing and assembly.</title>
        <authorList>
            <person name="Jiang H."/>
            <person name="Feng Y."/>
            <person name="Zhao F."/>
            <person name="Lin X."/>
        </authorList>
    </citation>
    <scope>NUCLEOTIDE SEQUENCE [LARGE SCALE GENOMIC DNA]</scope>
    <source>
        <strain evidence="9 10">OM18</strain>
    </source>
</reference>
<keyword evidence="8" id="KW-0902">Two-component regulatory system</keyword>
<dbReference type="Pfam" id="PF02518">
    <property type="entry name" value="HATPase_c"/>
    <property type="match status" value="1"/>
</dbReference>
<dbReference type="AlphaFoldDB" id="A0A3T0KKV6"/>
<dbReference type="InterPro" id="IPR036890">
    <property type="entry name" value="HATPase_C_sf"/>
</dbReference>
<evidence type="ECO:0000313" key="9">
    <source>
        <dbReference type="EMBL" id="AZV40928.1"/>
    </source>
</evidence>
<evidence type="ECO:0000256" key="1">
    <source>
        <dbReference type="ARBA" id="ARBA00000085"/>
    </source>
</evidence>
<accession>A0A3T0KKV6</accession>
<dbReference type="InterPro" id="IPR011712">
    <property type="entry name" value="Sig_transdc_His_kin_sub3_dim/P"/>
</dbReference>
<dbReference type="GO" id="GO:0046983">
    <property type="term" value="F:protein dimerization activity"/>
    <property type="evidence" value="ECO:0007669"/>
    <property type="project" value="InterPro"/>
</dbReference>
<name>A0A3T0KKV6_9BACI</name>
<dbReference type="Gene3D" id="3.30.565.10">
    <property type="entry name" value="Histidine kinase-like ATPase, C-terminal domain"/>
    <property type="match status" value="1"/>
</dbReference>
<evidence type="ECO:0000256" key="3">
    <source>
        <dbReference type="ARBA" id="ARBA00022553"/>
    </source>
</evidence>
<sequence>MSKLKGVRKLSIFVEIVLFSFRVFFYVFALVDVYTEKDTVDEFYLVLTWLVIAMIVPICYWIPLVYKRSMYYCFAELLLNGSLTIYAMQTTNSYTALFIIAALTVSFHLERRYYWLIAVMAFFPFIEFILQGISLEDENPYFFIFNHWLLLMIGFGFNLIIKAYKNTENLNRIIEEQNQTLVQYARQIEHLTLVEERNRMARDLHDTLGHSFISYIVGLDAVSYLMDSNPSEAKKRIEELRDYASGSLNQVRETIHEIGTETDISLTSNLSAIIDEFSEYTNTNVTFKIVDEEYVLQHSIRMTLLRCLQEGLTNAKRHGHATEVIVTLSFLEHEVELVIHDNGTGTDQVEYGFGLSSMKERLAVLNGELQVDSNKKQGTMVKCQIPFRRG</sequence>
<keyword evidence="7" id="KW-0067">ATP-binding</keyword>
<dbReference type="CDD" id="cd16917">
    <property type="entry name" value="HATPase_UhpB-NarQ-NarX-like"/>
    <property type="match status" value="1"/>
</dbReference>
<keyword evidence="6" id="KW-0418">Kinase</keyword>
<dbReference type="PROSITE" id="PS50109">
    <property type="entry name" value="HIS_KIN"/>
    <property type="match status" value="1"/>
</dbReference>
<evidence type="ECO:0000256" key="8">
    <source>
        <dbReference type="ARBA" id="ARBA00023012"/>
    </source>
</evidence>
<organism evidence="9 10">
    <name type="scientific">Peribacillus asahii</name>
    <dbReference type="NCBI Taxonomy" id="228899"/>
    <lineage>
        <taxon>Bacteria</taxon>
        <taxon>Bacillati</taxon>
        <taxon>Bacillota</taxon>
        <taxon>Bacilli</taxon>
        <taxon>Bacillales</taxon>
        <taxon>Bacillaceae</taxon>
        <taxon>Peribacillus</taxon>
    </lineage>
</organism>
<evidence type="ECO:0000256" key="7">
    <source>
        <dbReference type="ARBA" id="ARBA00022840"/>
    </source>
</evidence>
<protein>
    <recommendedName>
        <fullName evidence="2">histidine kinase</fullName>
        <ecNumber evidence="2">2.7.13.3</ecNumber>
    </recommendedName>
</protein>
<dbReference type="EC" id="2.7.13.3" evidence="2"/>
<dbReference type="SUPFAM" id="SSF55874">
    <property type="entry name" value="ATPase domain of HSP90 chaperone/DNA topoisomerase II/histidine kinase"/>
    <property type="match status" value="1"/>
</dbReference>
<dbReference type="Pfam" id="PF07730">
    <property type="entry name" value="HisKA_3"/>
    <property type="match status" value="1"/>
</dbReference>
<dbReference type="EMBL" id="CP026095">
    <property type="protein sequence ID" value="AZV40928.1"/>
    <property type="molecule type" value="Genomic_DNA"/>
</dbReference>
<dbReference type="PANTHER" id="PTHR24421">
    <property type="entry name" value="NITRATE/NITRITE SENSOR PROTEIN NARX-RELATED"/>
    <property type="match status" value="1"/>
</dbReference>
<dbReference type="RefSeq" id="WP_127758714.1">
    <property type="nucleotide sequence ID" value="NZ_CP026095.1"/>
</dbReference>
<gene>
    <name evidence="9" type="ORF">BAOM_0221</name>
</gene>
<evidence type="ECO:0000256" key="4">
    <source>
        <dbReference type="ARBA" id="ARBA00022679"/>
    </source>
</evidence>
<evidence type="ECO:0000256" key="6">
    <source>
        <dbReference type="ARBA" id="ARBA00022777"/>
    </source>
</evidence>
<dbReference type="Gene3D" id="1.20.5.1930">
    <property type="match status" value="1"/>
</dbReference>
<dbReference type="OrthoDB" id="199946at2"/>